<name>A0ABU9HWL5_9FLAO</name>
<reference evidence="2 3" key="1">
    <citation type="submission" date="2024-04" db="EMBL/GenBank/DDBJ databases">
        <title>Flavobacterium sp. DGU11 16S ribosomal RNA gene Genome sequencing and assembly.</title>
        <authorList>
            <person name="Park S."/>
        </authorList>
    </citation>
    <scope>NUCLEOTIDE SEQUENCE [LARGE SCALE GENOMIC DNA]</scope>
    <source>
        <strain evidence="2 3">DGU11</strain>
    </source>
</reference>
<evidence type="ECO:0000313" key="3">
    <source>
        <dbReference type="Proteomes" id="UP001464555"/>
    </source>
</evidence>
<protein>
    <submittedName>
        <fullName evidence="2">Uncharacterized protein</fullName>
    </submittedName>
</protein>
<keyword evidence="1" id="KW-0812">Transmembrane</keyword>
<organism evidence="2 3">
    <name type="scientific">Flavobacterium arundinis</name>
    <dbReference type="NCBI Taxonomy" id="3139143"/>
    <lineage>
        <taxon>Bacteria</taxon>
        <taxon>Pseudomonadati</taxon>
        <taxon>Bacteroidota</taxon>
        <taxon>Flavobacteriia</taxon>
        <taxon>Flavobacteriales</taxon>
        <taxon>Flavobacteriaceae</taxon>
        <taxon>Flavobacterium</taxon>
    </lineage>
</organism>
<keyword evidence="1" id="KW-0472">Membrane</keyword>
<keyword evidence="1" id="KW-1133">Transmembrane helix</keyword>
<dbReference type="Proteomes" id="UP001464555">
    <property type="component" value="Unassembled WGS sequence"/>
</dbReference>
<gene>
    <name evidence="2" type="ORF">AAEO56_09850</name>
</gene>
<evidence type="ECO:0000313" key="2">
    <source>
        <dbReference type="EMBL" id="MEL1244563.1"/>
    </source>
</evidence>
<proteinExistence type="predicted"/>
<comment type="caution">
    <text evidence="2">The sequence shown here is derived from an EMBL/GenBank/DDBJ whole genome shotgun (WGS) entry which is preliminary data.</text>
</comment>
<dbReference type="EMBL" id="JBBYHR010000004">
    <property type="protein sequence ID" value="MEL1244563.1"/>
    <property type="molecule type" value="Genomic_DNA"/>
</dbReference>
<sequence length="159" mass="17744">MKTIFIYIIAVIVIAIIILVLIARGKTRRQLQKSNNNIQGLKDGKANHEFEMPGPLDGASISKIKNALAAQNFRIIDNVSDGIIAYSGKNEDATLHGWQNIDSLKLPLRIVVTNTPTGNIKVKFSDDYGFQILNTAQKEKFNNVYSPAFTHYETLLKNI</sequence>
<accession>A0ABU9HWL5</accession>
<evidence type="ECO:0000256" key="1">
    <source>
        <dbReference type="SAM" id="Phobius"/>
    </source>
</evidence>
<dbReference type="RefSeq" id="WP_341696879.1">
    <property type="nucleotide sequence ID" value="NZ_JBBYHR010000004.1"/>
</dbReference>
<feature type="transmembrane region" description="Helical" evidence="1">
    <location>
        <begin position="6"/>
        <end position="23"/>
    </location>
</feature>
<keyword evidence="3" id="KW-1185">Reference proteome</keyword>